<accession>A0ABR1D7J6</accession>
<proteinExistence type="predicted"/>
<protein>
    <submittedName>
        <fullName evidence="2">Uncharacterized protein</fullName>
    </submittedName>
</protein>
<feature type="compositionally biased region" description="Polar residues" evidence="1">
    <location>
        <begin position="97"/>
        <end position="106"/>
    </location>
</feature>
<comment type="caution">
    <text evidence="2">The sequence shown here is derived from an EMBL/GenBank/DDBJ whole genome shotgun (WGS) entry which is preliminary data.</text>
</comment>
<gene>
    <name evidence="2" type="primary">Necator_chrIII.g13124</name>
    <name evidence="2" type="ORF">RB195_012357</name>
</gene>
<name>A0ABR1D7J6_NECAM</name>
<organism evidence="2 3">
    <name type="scientific">Necator americanus</name>
    <name type="common">Human hookworm</name>
    <dbReference type="NCBI Taxonomy" id="51031"/>
    <lineage>
        <taxon>Eukaryota</taxon>
        <taxon>Metazoa</taxon>
        <taxon>Ecdysozoa</taxon>
        <taxon>Nematoda</taxon>
        <taxon>Chromadorea</taxon>
        <taxon>Rhabditida</taxon>
        <taxon>Rhabditina</taxon>
        <taxon>Rhabditomorpha</taxon>
        <taxon>Strongyloidea</taxon>
        <taxon>Ancylostomatidae</taxon>
        <taxon>Bunostominae</taxon>
        <taxon>Necator</taxon>
    </lineage>
</organism>
<dbReference type="EMBL" id="JAVFWL010000003">
    <property type="protein sequence ID" value="KAK6746193.1"/>
    <property type="molecule type" value="Genomic_DNA"/>
</dbReference>
<reference evidence="2 3" key="1">
    <citation type="submission" date="2023-08" db="EMBL/GenBank/DDBJ databases">
        <title>A Necator americanus chromosomal reference genome.</title>
        <authorList>
            <person name="Ilik V."/>
            <person name="Petrzelkova K.J."/>
            <person name="Pardy F."/>
            <person name="Fuh T."/>
            <person name="Niatou-Singa F.S."/>
            <person name="Gouil Q."/>
            <person name="Baker L."/>
            <person name="Ritchie M.E."/>
            <person name="Jex A.R."/>
            <person name="Gazzola D."/>
            <person name="Li H."/>
            <person name="Toshio Fujiwara R."/>
            <person name="Zhan B."/>
            <person name="Aroian R.V."/>
            <person name="Pafco B."/>
            <person name="Schwarz E.M."/>
        </authorList>
    </citation>
    <scope>NUCLEOTIDE SEQUENCE [LARGE SCALE GENOMIC DNA]</scope>
    <source>
        <strain evidence="2 3">Aroian</strain>
        <tissue evidence="2">Whole animal</tissue>
    </source>
</reference>
<evidence type="ECO:0000313" key="2">
    <source>
        <dbReference type="EMBL" id="KAK6746193.1"/>
    </source>
</evidence>
<sequence length="106" mass="12064">MERHSRVECARVLTSGASRQLQSRWDSLAPIGIERKSYNVTSTCDFLRDRTAGCTSSASRNKRCRTARMKPSMGAYSKTDSRRSSWHRSRGHAMSFEQPSHNNQVL</sequence>
<keyword evidence="3" id="KW-1185">Reference proteome</keyword>
<evidence type="ECO:0000313" key="3">
    <source>
        <dbReference type="Proteomes" id="UP001303046"/>
    </source>
</evidence>
<feature type="region of interest" description="Disordered" evidence="1">
    <location>
        <begin position="57"/>
        <end position="106"/>
    </location>
</feature>
<dbReference type="Proteomes" id="UP001303046">
    <property type="component" value="Unassembled WGS sequence"/>
</dbReference>
<evidence type="ECO:0000256" key="1">
    <source>
        <dbReference type="SAM" id="MobiDB-lite"/>
    </source>
</evidence>